<dbReference type="GO" id="GO:0004300">
    <property type="term" value="F:enoyl-CoA hydratase activity"/>
    <property type="evidence" value="ECO:0007669"/>
    <property type="project" value="TreeGrafter"/>
</dbReference>
<dbReference type="Pfam" id="PF00378">
    <property type="entry name" value="ECH_1"/>
    <property type="match status" value="1"/>
</dbReference>
<keyword evidence="2" id="KW-1185">Reference proteome</keyword>
<sequence>MNRPAVFTASHDDRGLLRVCMNTPGSEVNIFSAQAAHELVALMANINPERTRAVVFTSGKERSFINGAQLMLASAVQSPGSIFALTALLRQAYQAVHSCPVPTIAVVTGSCYGCGVEFSLNCDVRLALDSPDATFYMTEIADYLNTPAFGSTQRLPRMMGLHHGLGFLLWGHRLWGARALEQGLIDALLPIDDTAAAIETAIDALLQGTLSPHTPVVESTASIEQVEAHTRARIAQLPTEYHRVYTRCLELMVHAAHRAGAPPCEDDFRRELTRAGETLVEPQAQAARSFLYLRQVAERVHVRRTPPRRDLLLELDGADDGAASALLHELHQRPLRRVHHPDTAPPALDSPLPITLLDPDRPRPLPLDDACTIAVHAGPPGSPLPDSPNLELRRPLPALSLADSEQLTPGTGTRPLLELRLPEKPVPALAHVFEWLDAAGFCVIFTRARDRFLSDRFLLTTLCPLVTAAAEGVSVADIEATLTHIGMVPSPLTHLRQNLTLAELTPRLAADLCALNLHDTRQALNALQTPAAEPGEPNEHLAAAIHLHLLHLIETTRASRELAHPTIADVIARELLGYPVGRTSLCEYLRPDTVARLASPFFSGEAPAWVSPRMLDAVRAFIDQNRPYYA</sequence>
<dbReference type="OrthoDB" id="9807606at2"/>
<gene>
    <name evidence="1" type="ORF">DL240_15995</name>
</gene>
<evidence type="ECO:0008006" key="3">
    <source>
        <dbReference type="Google" id="ProtNLM"/>
    </source>
</evidence>
<dbReference type="InterPro" id="IPR001753">
    <property type="entry name" value="Enoyl-CoA_hydra/iso"/>
</dbReference>
<organism evidence="1 2">
    <name type="scientific">Lujinxingia litoralis</name>
    <dbReference type="NCBI Taxonomy" id="2211119"/>
    <lineage>
        <taxon>Bacteria</taxon>
        <taxon>Deltaproteobacteria</taxon>
        <taxon>Bradymonadales</taxon>
        <taxon>Lujinxingiaceae</taxon>
        <taxon>Lujinxingia</taxon>
    </lineage>
</organism>
<accession>A0A328C6C2</accession>
<protein>
    <recommendedName>
        <fullName evidence="3">Enoyl-CoA hydratase/isomerase family protein</fullName>
    </recommendedName>
</protein>
<dbReference type="GO" id="GO:0016509">
    <property type="term" value="F:long-chain (3S)-3-hydroxyacyl-CoA dehydrogenase (NAD+) activity"/>
    <property type="evidence" value="ECO:0007669"/>
    <property type="project" value="TreeGrafter"/>
</dbReference>
<reference evidence="1 2" key="1">
    <citation type="submission" date="2018-05" db="EMBL/GenBank/DDBJ databases">
        <title>Lujinxingia marina gen. nov. sp. nov., a new facultative anaerobic member of the class Deltaproteobacteria, and proposal of Lujinxingaceae fam. nov.</title>
        <authorList>
            <person name="Li C.-M."/>
        </authorList>
    </citation>
    <scope>NUCLEOTIDE SEQUENCE [LARGE SCALE GENOMIC DNA]</scope>
    <source>
        <strain evidence="1 2">B210</strain>
    </source>
</reference>
<evidence type="ECO:0000313" key="1">
    <source>
        <dbReference type="EMBL" id="RAL20541.1"/>
    </source>
</evidence>
<evidence type="ECO:0000313" key="2">
    <source>
        <dbReference type="Proteomes" id="UP000249169"/>
    </source>
</evidence>
<name>A0A328C6C2_9DELT</name>
<comment type="caution">
    <text evidence="1">The sequence shown here is derived from an EMBL/GenBank/DDBJ whole genome shotgun (WGS) entry which is preliminary data.</text>
</comment>
<dbReference type="Proteomes" id="UP000249169">
    <property type="component" value="Unassembled WGS sequence"/>
</dbReference>
<dbReference type="Gene3D" id="3.90.226.10">
    <property type="entry name" value="2-enoyl-CoA Hydratase, Chain A, domain 1"/>
    <property type="match status" value="1"/>
</dbReference>
<dbReference type="SUPFAM" id="SSF52096">
    <property type="entry name" value="ClpP/crotonase"/>
    <property type="match status" value="1"/>
</dbReference>
<dbReference type="PANTHER" id="PTHR43612">
    <property type="entry name" value="TRIFUNCTIONAL ENZYME SUBUNIT ALPHA"/>
    <property type="match status" value="1"/>
</dbReference>
<dbReference type="PANTHER" id="PTHR43612:SF3">
    <property type="entry name" value="TRIFUNCTIONAL ENZYME SUBUNIT ALPHA, MITOCHONDRIAL"/>
    <property type="match status" value="1"/>
</dbReference>
<dbReference type="AlphaFoldDB" id="A0A328C6C2"/>
<dbReference type="GO" id="GO:0006635">
    <property type="term" value="P:fatty acid beta-oxidation"/>
    <property type="evidence" value="ECO:0007669"/>
    <property type="project" value="TreeGrafter"/>
</dbReference>
<dbReference type="RefSeq" id="WP_111730907.1">
    <property type="nucleotide sequence ID" value="NZ_QHKO01000009.1"/>
</dbReference>
<dbReference type="InterPro" id="IPR029045">
    <property type="entry name" value="ClpP/crotonase-like_dom_sf"/>
</dbReference>
<proteinExistence type="predicted"/>
<dbReference type="CDD" id="cd06558">
    <property type="entry name" value="crotonase-like"/>
    <property type="match status" value="1"/>
</dbReference>
<dbReference type="EMBL" id="QHKO01000009">
    <property type="protein sequence ID" value="RAL20541.1"/>
    <property type="molecule type" value="Genomic_DNA"/>
</dbReference>
<dbReference type="InterPro" id="IPR050136">
    <property type="entry name" value="FA_oxidation_alpha_subunit"/>
</dbReference>